<proteinExistence type="predicted"/>
<dbReference type="Proteomes" id="UP000054359">
    <property type="component" value="Unassembled WGS sequence"/>
</dbReference>
<accession>A0A087TNH8</accession>
<evidence type="ECO:0000313" key="1">
    <source>
        <dbReference type="EMBL" id="KFM66667.1"/>
    </source>
</evidence>
<reference evidence="1 2" key="1">
    <citation type="submission" date="2013-11" db="EMBL/GenBank/DDBJ databases">
        <title>Genome sequencing of Stegodyphus mimosarum.</title>
        <authorList>
            <person name="Bechsgaard J."/>
        </authorList>
    </citation>
    <scope>NUCLEOTIDE SEQUENCE [LARGE SCALE GENOMIC DNA]</scope>
</reference>
<protein>
    <submittedName>
        <fullName evidence="1">Uncharacterized protein</fullName>
    </submittedName>
</protein>
<evidence type="ECO:0000313" key="2">
    <source>
        <dbReference type="Proteomes" id="UP000054359"/>
    </source>
</evidence>
<sequence length="167" mass="19137">MSDGLPVKDPEAIMLDLVSLDSNAFSDEVQSISDIHLRSVKQDMTLLKVHFISLKTSSHFLHRFCYILAGEESSVRDLLNKVDESVKEFPFVFEDLECSLTLVENELNESRRKDEFNKLITNKDYLLSKILETYAKLVTCLETSLGKQNIADLSKLETELEYLKKTL</sequence>
<dbReference type="AlphaFoldDB" id="A0A087TNH8"/>
<feature type="non-terminal residue" evidence="1">
    <location>
        <position position="167"/>
    </location>
</feature>
<organism evidence="1 2">
    <name type="scientific">Stegodyphus mimosarum</name>
    <name type="common">African social velvet spider</name>
    <dbReference type="NCBI Taxonomy" id="407821"/>
    <lineage>
        <taxon>Eukaryota</taxon>
        <taxon>Metazoa</taxon>
        <taxon>Ecdysozoa</taxon>
        <taxon>Arthropoda</taxon>
        <taxon>Chelicerata</taxon>
        <taxon>Arachnida</taxon>
        <taxon>Araneae</taxon>
        <taxon>Araneomorphae</taxon>
        <taxon>Entelegynae</taxon>
        <taxon>Eresoidea</taxon>
        <taxon>Eresidae</taxon>
        <taxon>Stegodyphus</taxon>
    </lineage>
</organism>
<dbReference type="OrthoDB" id="6431174at2759"/>
<gene>
    <name evidence="1" type="ORF">X975_20277</name>
</gene>
<dbReference type="EMBL" id="KK116047">
    <property type="protein sequence ID" value="KFM66667.1"/>
    <property type="molecule type" value="Genomic_DNA"/>
</dbReference>
<keyword evidence="2" id="KW-1185">Reference proteome</keyword>
<name>A0A087TNH8_STEMI</name>